<feature type="binding site" evidence="18">
    <location>
        <position position="112"/>
    </location>
    <ligand>
        <name>[2Fe-2S] cluster</name>
        <dbReference type="ChEBI" id="CHEBI:190135"/>
        <label>2</label>
    </ligand>
</feature>
<dbReference type="SUPFAM" id="SSF47741">
    <property type="entry name" value="CO dehydrogenase ISP C-domain like"/>
    <property type="match status" value="1"/>
</dbReference>
<evidence type="ECO:0000313" key="21">
    <source>
        <dbReference type="EMBL" id="ARS46832.1"/>
    </source>
</evidence>
<evidence type="ECO:0000259" key="19">
    <source>
        <dbReference type="PROSITE" id="PS51085"/>
    </source>
</evidence>
<dbReference type="FunFam" id="3.30.365.10:FF:000001">
    <property type="entry name" value="Xanthine dehydrogenase oxidase"/>
    <property type="match status" value="1"/>
</dbReference>
<dbReference type="Pfam" id="PF00111">
    <property type="entry name" value="Fer2"/>
    <property type="match status" value="1"/>
</dbReference>
<keyword evidence="12 18" id="KW-0411">Iron-sulfur</keyword>
<feature type="binding site" evidence="18">
    <location>
        <position position="149"/>
    </location>
    <ligand>
        <name>[2Fe-2S] cluster</name>
        <dbReference type="ChEBI" id="CHEBI:190135"/>
        <label>2</label>
    </ligand>
</feature>
<organism evidence="21">
    <name type="scientific">Cnaphalocrocis medinalis</name>
    <name type="common">Rice leaffolder moth</name>
    <dbReference type="NCBI Taxonomy" id="437488"/>
    <lineage>
        <taxon>Eukaryota</taxon>
        <taxon>Metazoa</taxon>
        <taxon>Ecdysozoa</taxon>
        <taxon>Arthropoda</taxon>
        <taxon>Hexapoda</taxon>
        <taxon>Insecta</taxon>
        <taxon>Pterygota</taxon>
        <taxon>Neoptera</taxon>
        <taxon>Endopterygota</taxon>
        <taxon>Lepidoptera</taxon>
        <taxon>Glossata</taxon>
        <taxon>Ditrysia</taxon>
        <taxon>Pyraloidea</taxon>
        <taxon>Crambidae</taxon>
        <taxon>Pyraustinae</taxon>
        <taxon>Cnaphalocrocis</taxon>
    </lineage>
</organism>
<dbReference type="FunFam" id="3.10.20.30:FF:000012">
    <property type="entry name" value="Xanthine dehydrogenase/oxidase"/>
    <property type="match status" value="1"/>
</dbReference>
<comment type="cofactor">
    <cofactor evidence="15">
        <name>[2Fe-2S] cluster</name>
        <dbReference type="ChEBI" id="CHEBI:190135"/>
    </cofactor>
</comment>
<keyword evidence="11 18" id="KW-0408">Iron</keyword>
<dbReference type="Gene3D" id="3.30.390.50">
    <property type="entry name" value="CO dehydrogenase flavoprotein, C-terminal domain"/>
    <property type="match status" value="1"/>
</dbReference>
<keyword evidence="13" id="KW-0520">NAD</keyword>
<dbReference type="InterPro" id="IPR036856">
    <property type="entry name" value="Ald_Oxase/Xan_DH_a/b_sf"/>
</dbReference>
<dbReference type="Pfam" id="PF01799">
    <property type="entry name" value="Fer2_2"/>
    <property type="match status" value="1"/>
</dbReference>
<feature type="active site" description="Proton acceptor" evidence="16">
    <location>
        <position position="1227"/>
    </location>
</feature>
<evidence type="ECO:0000256" key="6">
    <source>
        <dbReference type="ARBA" id="ARBA00022630"/>
    </source>
</evidence>
<evidence type="ECO:0000256" key="18">
    <source>
        <dbReference type="PIRSR" id="PIRSR000127-3"/>
    </source>
</evidence>
<keyword evidence="6" id="KW-0285">Flavoprotein</keyword>
<dbReference type="Pfam" id="PF03450">
    <property type="entry name" value="CO_deh_flav_C"/>
    <property type="match status" value="1"/>
</dbReference>
<dbReference type="SUPFAM" id="SSF54292">
    <property type="entry name" value="2Fe-2S ferredoxin-like"/>
    <property type="match status" value="1"/>
</dbReference>
<evidence type="ECO:0000256" key="15">
    <source>
        <dbReference type="ARBA" id="ARBA00034078"/>
    </source>
</evidence>
<dbReference type="EMBL" id="KY595778">
    <property type="protein sequence ID" value="ARS46832.1"/>
    <property type="molecule type" value="mRNA"/>
</dbReference>
<dbReference type="Gene3D" id="1.10.150.120">
    <property type="entry name" value="[2Fe-2S]-binding domain"/>
    <property type="match status" value="1"/>
</dbReference>
<dbReference type="PIRSF" id="PIRSF000127">
    <property type="entry name" value="Xanthine_DH"/>
    <property type="match status" value="1"/>
</dbReference>
<dbReference type="InterPro" id="IPR046867">
    <property type="entry name" value="AldOxase/xan_DH_MoCoBD2"/>
</dbReference>
<dbReference type="PANTHER" id="PTHR11908:SF132">
    <property type="entry name" value="ALDEHYDE OXIDASE 1-RELATED"/>
    <property type="match status" value="1"/>
</dbReference>
<keyword evidence="14" id="KW-0576">Peroxisome</keyword>
<dbReference type="GO" id="GO:0071949">
    <property type="term" value="F:FAD binding"/>
    <property type="evidence" value="ECO:0007669"/>
    <property type="project" value="InterPro"/>
</dbReference>
<evidence type="ECO:0000256" key="2">
    <source>
        <dbReference type="ARBA" id="ARBA00004275"/>
    </source>
</evidence>
<feature type="binding site" evidence="17">
    <location>
        <position position="417"/>
    </location>
    <ligand>
        <name>FAD</name>
        <dbReference type="ChEBI" id="CHEBI:57692"/>
    </ligand>
</feature>
<dbReference type="Pfam" id="PF02738">
    <property type="entry name" value="MoCoBD_1"/>
    <property type="match status" value="1"/>
</dbReference>
<dbReference type="InterPro" id="IPR016208">
    <property type="entry name" value="Ald_Oxase/xanthine_DH-like"/>
</dbReference>
<dbReference type="Pfam" id="PF01315">
    <property type="entry name" value="Ald_Xan_dh_C"/>
    <property type="match status" value="1"/>
</dbReference>
<reference evidence="21" key="1">
    <citation type="submission" date="2017-02" db="EMBL/GenBank/DDBJ databases">
        <title>Identification of putative aldehyde oxidase genes from antennae of the rice leaffolder, Cnaphalocrocis medinalis.</title>
        <authorList>
            <person name="Liu S."/>
        </authorList>
    </citation>
    <scope>NUCLEOTIDE SEQUENCE</scope>
    <source>
        <strain evidence="21">HF</strain>
    </source>
</reference>
<evidence type="ECO:0000256" key="13">
    <source>
        <dbReference type="ARBA" id="ARBA00023027"/>
    </source>
</evidence>
<dbReference type="CDD" id="cd00207">
    <property type="entry name" value="fer2"/>
    <property type="match status" value="1"/>
</dbReference>
<dbReference type="Pfam" id="PF00941">
    <property type="entry name" value="FAD_binding_5"/>
    <property type="match status" value="1"/>
</dbReference>
<dbReference type="InterPro" id="IPR000674">
    <property type="entry name" value="Ald_Oxase/Xan_DH_a/b"/>
</dbReference>
<feature type="domain" description="2Fe-2S ferredoxin-type" evidence="19">
    <location>
        <begin position="2"/>
        <end position="90"/>
    </location>
</feature>
<dbReference type="InterPro" id="IPR002888">
    <property type="entry name" value="2Fe-2S-bd"/>
</dbReference>
<dbReference type="InterPro" id="IPR016169">
    <property type="entry name" value="FAD-bd_PCMH_sub2"/>
</dbReference>
<feature type="binding site" evidence="18">
    <location>
        <position position="1053"/>
    </location>
    <ligand>
        <name>Mo-molybdopterin</name>
        <dbReference type="ChEBI" id="CHEBI:71302"/>
    </ligand>
    <ligandPart>
        <name>Mo</name>
        <dbReference type="ChEBI" id="CHEBI:28685"/>
    </ligandPart>
</feature>
<comment type="cofactor">
    <cofactor evidence="18">
        <name>[2Fe-2S] cluster</name>
        <dbReference type="ChEBI" id="CHEBI:190135"/>
    </cofactor>
    <text evidence="18">Binds 2 [2Fe-2S] clusters.</text>
</comment>
<dbReference type="InterPro" id="IPR037165">
    <property type="entry name" value="AldOxase/xan_DH_Mopterin-bd_sf"/>
</dbReference>
<dbReference type="GO" id="GO:0005777">
    <property type="term" value="C:peroxisome"/>
    <property type="evidence" value="ECO:0007669"/>
    <property type="project" value="UniProtKB-SubCell"/>
</dbReference>
<keyword evidence="5 18" id="KW-0500">Molybdenum</keyword>
<proteinExistence type="evidence at transcript level"/>
<dbReference type="InterPro" id="IPR008274">
    <property type="entry name" value="AldOxase/xan_DH_MoCoBD1"/>
</dbReference>
<dbReference type="InterPro" id="IPR036318">
    <property type="entry name" value="FAD-bd_PCMH-like_sf"/>
</dbReference>
<dbReference type="Gene3D" id="3.30.365.10">
    <property type="entry name" value="Aldehyde oxidase/xanthine dehydrogenase, molybdopterin binding domain"/>
    <property type="match status" value="4"/>
</dbReference>
<dbReference type="SMART" id="SM01092">
    <property type="entry name" value="CO_deh_flav_C"/>
    <property type="match status" value="1"/>
</dbReference>
<comment type="similarity">
    <text evidence="3">Belongs to the xanthine dehydrogenase family.</text>
</comment>
<dbReference type="GO" id="GO:0005506">
    <property type="term" value="F:iron ion binding"/>
    <property type="evidence" value="ECO:0007669"/>
    <property type="project" value="InterPro"/>
</dbReference>
<keyword evidence="7 18" id="KW-0001">2Fe-2S</keyword>
<dbReference type="InterPro" id="IPR001041">
    <property type="entry name" value="2Fe-2S_ferredoxin-type"/>
</dbReference>
<protein>
    <submittedName>
        <fullName evidence="21">Aldehyde oxidase 1</fullName>
    </submittedName>
</protein>
<feature type="binding site" evidence="18">
    <location>
        <position position="50"/>
    </location>
    <ligand>
        <name>[2Fe-2S] cluster</name>
        <dbReference type="ChEBI" id="CHEBI:190135"/>
        <label>1</label>
    </ligand>
</feature>
<keyword evidence="9 17" id="KW-0274">FAD</keyword>
<feature type="binding site" evidence="18">
    <location>
        <position position="115"/>
    </location>
    <ligand>
        <name>[2Fe-2S] cluster</name>
        <dbReference type="ChEBI" id="CHEBI:190135"/>
        <label>2</label>
    </ligand>
</feature>
<dbReference type="FunFam" id="3.30.365.10:FF:000002">
    <property type="entry name" value="Xanthine dehydrogenase oxidase"/>
    <property type="match status" value="1"/>
</dbReference>
<evidence type="ECO:0000256" key="1">
    <source>
        <dbReference type="ARBA" id="ARBA00001974"/>
    </source>
</evidence>
<dbReference type="PROSITE" id="PS51085">
    <property type="entry name" value="2FE2S_FER_2"/>
    <property type="match status" value="1"/>
</dbReference>
<feature type="binding site" evidence="18">
    <location>
        <position position="789"/>
    </location>
    <ligand>
        <name>Mo-molybdopterin</name>
        <dbReference type="ChEBI" id="CHEBI:71302"/>
    </ligand>
    <ligandPart>
        <name>Mo</name>
        <dbReference type="ChEBI" id="CHEBI:28685"/>
    </ligandPart>
</feature>
<keyword evidence="8 18" id="KW-0479">Metal-binding</keyword>
<evidence type="ECO:0000256" key="17">
    <source>
        <dbReference type="PIRSR" id="PIRSR000127-2"/>
    </source>
</evidence>
<dbReference type="SUPFAM" id="SSF56176">
    <property type="entry name" value="FAD-binding/transporter-associated domain-like"/>
    <property type="match status" value="1"/>
</dbReference>
<evidence type="ECO:0000256" key="11">
    <source>
        <dbReference type="ARBA" id="ARBA00023004"/>
    </source>
</evidence>
<dbReference type="SUPFAM" id="SSF56003">
    <property type="entry name" value="Molybdenum cofactor-binding domain"/>
    <property type="match status" value="1"/>
</dbReference>
<dbReference type="InterPro" id="IPR005107">
    <property type="entry name" value="CO_DH_flav_C"/>
</dbReference>
<dbReference type="InterPro" id="IPR012675">
    <property type="entry name" value="Beta-grasp_dom_sf"/>
</dbReference>
<evidence type="ECO:0000256" key="12">
    <source>
        <dbReference type="ARBA" id="ARBA00023014"/>
    </source>
</evidence>
<dbReference type="InterPro" id="IPR036010">
    <property type="entry name" value="2Fe-2S_ferredoxin-like_sf"/>
</dbReference>
<evidence type="ECO:0000256" key="14">
    <source>
        <dbReference type="ARBA" id="ARBA00023140"/>
    </source>
</evidence>
<evidence type="ECO:0000256" key="5">
    <source>
        <dbReference type="ARBA" id="ARBA00022505"/>
    </source>
</evidence>
<evidence type="ECO:0000256" key="16">
    <source>
        <dbReference type="PIRSR" id="PIRSR000127-1"/>
    </source>
</evidence>
<comment type="subcellular location">
    <subcellularLocation>
        <location evidence="2">Peroxisome</location>
    </subcellularLocation>
</comment>
<evidence type="ECO:0000256" key="10">
    <source>
        <dbReference type="ARBA" id="ARBA00023002"/>
    </source>
</evidence>
<evidence type="ECO:0000256" key="8">
    <source>
        <dbReference type="ARBA" id="ARBA00022723"/>
    </source>
</evidence>
<dbReference type="SMART" id="SM01008">
    <property type="entry name" value="Ald_Xan_dh_C"/>
    <property type="match status" value="1"/>
</dbReference>
<feature type="binding site" evidence="18">
    <location>
        <position position="42"/>
    </location>
    <ligand>
        <name>[2Fe-2S] cluster</name>
        <dbReference type="ChEBI" id="CHEBI:190135"/>
        <label>1</label>
    </ligand>
</feature>
<dbReference type="SUPFAM" id="SSF54665">
    <property type="entry name" value="CO dehydrogenase molybdoprotein N-domain-like"/>
    <property type="match status" value="1"/>
</dbReference>
<dbReference type="InterPro" id="IPR006058">
    <property type="entry name" value="2Fe2S_fd_BS"/>
</dbReference>
<dbReference type="FunFam" id="3.30.465.10:FF:000013">
    <property type="entry name" value="Aldehyde oxidase"/>
    <property type="match status" value="1"/>
</dbReference>
<dbReference type="Pfam" id="PF20256">
    <property type="entry name" value="MoCoBD_2"/>
    <property type="match status" value="1"/>
</dbReference>
<feature type="binding site" evidence="18">
    <location>
        <position position="147"/>
    </location>
    <ligand>
        <name>[2Fe-2S] cluster</name>
        <dbReference type="ChEBI" id="CHEBI:190135"/>
        <label>2</label>
    </ligand>
</feature>
<dbReference type="GO" id="GO:0051537">
    <property type="term" value="F:2 iron, 2 sulfur cluster binding"/>
    <property type="evidence" value="ECO:0007669"/>
    <property type="project" value="UniProtKB-KW"/>
</dbReference>
<keyword evidence="10" id="KW-0560">Oxidoreductase</keyword>
<comment type="cofactor">
    <cofactor evidence="18">
        <name>Mo-molybdopterin</name>
        <dbReference type="ChEBI" id="CHEBI:71302"/>
    </cofactor>
    <text evidence="18">Binds 1 Mo-molybdopterin (Mo-MPT) cofactor per subunit.</text>
</comment>
<name>A0A1X9ZLZ6_CNAME</name>
<dbReference type="InterPro" id="IPR036884">
    <property type="entry name" value="2Fe-2S-bd_dom_sf"/>
</dbReference>
<evidence type="ECO:0000259" key="20">
    <source>
        <dbReference type="PROSITE" id="PS51387"/>
    </source>
</evidence>
<comment type="cofactor">
    <cofactor evidence="1 17">
        <name>FAD</name>
        <dbReference type="ChEBI" id="CHEBI:57692"/>
    </cofactor>
</comment>
<dbReference type="GO" id="GO:0016491">
    <property type="term" value="F:oxidoreductase activity"/>
    <property type="evidence" value="ECO:0007669"/>
    <property type="project" value="UniProtKB-KW"/>
</dbReference>
<dbReference type="PROSITE" id="PS00197">
    <property type="entry name" value="2FE2S_FER_1"/>
    <property type="match status" value="1"/>
</dbReference>
<feature type="binding site" evidence="18">
    <location>
        <position position="47"/>
    </location>
    <ligand>
        <name>[2Fe-2S] cluster</name>
        <dbReference type="ChEBI" id="CHEBI:190135"/>
        <label>1</label>
    </ligand>
</feature>
<evidence type="ECO:0000256" key="3">
    <source>
        <dbReference type="ARBA" id="ARBA00006849"/>
    </source>
</evidence>
<accession>A0A1X9ZLZ6</accession>
<comment type="subunit">
    <text evidence="4">Homodimer.</text>
</comment>
<dbReference type="InterPro" id="IPR002346">
    <property type="entry name" value="Mopterin_DH_FAD-bd"/>
</dbReference>
<feature type="binding site" evidence="18">
    <location>
        <position position="901"/>
    </location>
    <ligand>
        <name>Mo-molybdopterin</name>
        <dbReference type="ChEBI" id="CHEBI:71302"/>
    </ligand>
    <ligandPart>
        <name>Mo</name>
        <dbReference type="ChEBI" id="CHEBI:28685"/>
    </ligandPart>
</feature>
<dbReference type="Gene3D" id="3.30.465.10">
    <property type="match status" value="1"/>
</dbReference>
<dbReference type="Gene3D" id="3.90.1170.50">
    <property type="entry name" value="Aldehyde oxidase/xanthine dehydrogenase, a/b hammerhead"/>
    <property type="match status" value="1"/>
</dbReference>
<evidence type="ECO:0000256" key="9">
    <source>
        <dbReference type="ARBA" id="ARBA00022827"/>
    </source>
</evidence>
<evidence type="ECO:0000256" key="7">
    <source>
        <dbReference type="ARBA" id="ARBA00022714"/>
    </source>
</evidence>
<dbReference type="PROSITE" id="PS51387">
    <property type="entry name" value="FAD_PCMH"/>
    <property type="match status" value="1"/>
</dbReference>
<evidence type="ECO:0000256" key="4">
    <source>
        <dbReference type="ARBA" id="ARBA00011738"/>
    </source>
</evidence>
<feature type="binding site" evidence="18">
    <location>
        <position position="72"/>
    </location>
    <ligand>
        <name>[2Fe-2S] cluster</name>
        <dbReference type="ChEBI" id="CHEBI:190135"/>
        <label>1</label>
    </ligand>
</feature>
<dbReference type="Gene3D" id="3.10.20.30">
    <property type="match status" value="1"/>
</dbReference>
<dbReference type="SUPFAM" id="SSF55447">
    <property type="entry name" value="CO dehydrogenase flavoprotein C-terminal domain-like"/>
    <property type="match status" value="1"/>
</dbReference>
<feature type="binding site" evidence="18">
    <location>
        <position position="758"/>
    </location>
    <ligand>
        <name>Mo-molybdopterin</name>
        <dbReference type="ChEBI" id="CHEBI:71302"/>
    </ligand>
    <ligandPart>
        <name>Mo</name>
        <dbReference type="ChEBI" id="CHEBI:28685"/>
    </ligandPart>
</feature>
<dbReference type="InterPro" id="IPR036683">
    <property type="entry name" value="CO_DH_flav_C_dom_sf"/>
</dbReference>
<dbReference type="InterPro" id="IPR016166">
    <property type="entry name" value="FAD-bd_PCMH"/>
</dbReference>
<sequence>MSRIAFWINDKLYEVGSTYSPDVSLNEFIRNEAGLTGTKHFCNEGGCGICIVSVKAALPPTNEMKTFSVNSCLVSVLSCNDWNITTVEGLGNKTKGYSDIQTRLARFNGTQCGYCTPGWIMHMHSLTENKRNLTNREIENSFAGNLCRCTGYRPIMDAFKTFATDVDVELRQKLVDLEDLDFIKTCGVRCKKNCSHKNKRDNGDEKIQDDIDEDENWCILNKVENKTIVIDCGNYKYYKVFTLDEAFKAMKVGNYKVIAGNTGKGVTGNLAEPPTNVIDIFYVTELKGYIVDVNLVIGAGTTLTDMMDLFLKFSEEKQDFYYLKELYNHMDLVAHIPVRNIGTIAGNLYLKYLDKEFPSDLFLILETVGAMITIVQSNGKNKRMSLPDFLNTPMKEKLILNIILPPLSRNCFVKTFKIMPRAQNAHAVMNAGFFFEFVRSTYRIKRARIVYGNISKNFIHASRTEQALITRELYNDRTLQIALRILEQEIDADEIKGEAPAAIRKQLAIALYYKAILSLCPDDNVDPKYQSGGKTITRDTSKGSQFFDTNKNLWPLNEPIPKFEGLIQCGGEAIYANDLPTQKNEVFGAFVTADVPAGSVIEGFDMSEASKIPGVFKLYSAKDIPGQNTFTPKKLRNMVEQEEILCADKVKFFGQPAAILVADKEKTAIFAAKLVKIKYTSISNNKPLLSIPDVLSSKEVEKRVNQDIIVEPEDSGKSVDKVIKGEFSIGSQFHFSTETQTCIVTPTEDGMDVYSSTQWLDHVHVAIANSLNILANKVNVKVSRLGGAFGSKISRATQVACAAALVSHLEEKTCRFILPLETNMKVIGKRAPLYSKFEIDVNRNGVIQNLRNAFYSNSGISFNENVPKGTIDHFKHCYESKRWHIEGYSVLTDIPSSTYCRGPRATEGVAMIEYMMEKIAFELKMDPIEIRKANMTDDDNIPFMIDVLKRDSNYDKREEEIKVFNRNNRWMKRSLKCIPLKYGIIYIAPFNAVVSICHADGSVVITHSGIEMGQGLNTKVAQVCAYKLGITLDQISFKPSNTTTSPNCIVTAGAVGSESVVYATMKACEILTQRLESVKKDMAKNSSWADIVHKAFTLNVELQASYFFDNNGQVKPYPVYAVCALEVEVDILTGVHEVRRLDLLEDTGRSLSPQIDVGQIEGSVIMGLGLWTTENIIYDKSNGELLTNRTWSYKIPGVKDIPGDMRIYLRRNGRNEFGVLQSKATGEPAVCVATIIIHALREAVRSARLDAGYDDKWFDIGNPCTLDKIFQAVGHKSEHYKLKD</sequence>
<feature type="domain" description="FAD-binding PCMH-type" evidence="20">
    <location>
        <begin position="230"/>
        <end position="409"/>
    </location>
</feature>
<dbReference type="PANTHER" id="PTHR11908">
    <property type="entry name" value="XANTHINE DEHYDROGENASE"/>
    <property type="match status" value="1"/>
</dbReference>